<evidence type="ECO:0000313" key="11">
    <source>
        <dbReference type="EMBL" id="OZJ04603.1"/>
    </source>
</evidence>
<dbReference type="InterPro" id="IPR018499">
    <property type="entry name" value="Tetraspanin/Peripherin"/>
</dbReference>
<comment type="function">
    <text evidence="8">Associates with the EF-Tu.GDP complex and induces the exchange of GDP to GTP. It remains bound to the aminoacyl-tRNA.EF-Tu.GTP complex up to the GTP hydrolysis stage on the ribosome.</text>
</comment>
<dbReference type="Pfam" id="PF00335">
    <property type="entry name" value="Tetraspanin"/>
    <property type="match status" value="1"/>
</dbReference>
<comment type="subcellular location">
    <subcellularLocation>
        <location evidence="1">Membrane</location>
        <topology evidence="1">Multi-pass membrane protein</topology>
    </subcellularLocation>
    <subcellularLocation>
        <location evidence="8">Mitochondrion</location>
    </subcellularLocation>
</comment>
<keyword evidence="3 9" id="KW-0812">Transmembrane</keyword>
<dbReference type="AlphaFoldDB" id="A0A261Y1Y5"/>
<keyword evidence="8" id="KW-0496">Mitochondrion</keyword>
<dbReference type="Pfam" id="PF00889">
    <property type="entry name" value="EF_TS"/>
    <property type="match status" value="1"/>
</dbReference>
<evidence type="ECO:0000256" key="5">
    <source>
        <dbReference type="ARBA" id="ARBA00022917"/>
    </source>
</evidence>
<dbReference type="PROSITE" id="PS01127">
    <property type="entry name" value="EF_TS_2"/>
    <property type="match status" value="1"/>
</dbReference>
<comment type="similarity">
    <text evidence="2 8">Belongs to the EF-Ts family.</text>
</comment>
<feature type="transmembrane region" description="Helical" evidence="9">
    <location>
        <begin position="523"/>
        <end position="544"/>
    </location>
</feature>
<evidence type="ECO:0000313" key="12">
    <source>
        <dbReference type="Proteomes" id="UP000242875"/>
    </source>
</evidence>
<reference evidence="11 12" key="1">
    <citation type="journal article" date="2017" name="Mycologia">
        <title>Bifiguratus adelaidae, gen. et sp. nov., a new member of Mucoromycotina in endophytic and soil-dwelling habitats.</title>
        <authorList>
            <person name="Torres-Cruz T.J."/>
            <person name="Billingsley Tobias T.L."/>
            <person name="Almatruk M."/>
            <person name="Hesse C."/>
            <person name="Kuske C.R."/>
            <person name="Desiro A."/>
            <person name="Benucci G.M."/>
            <person name="Bonito G."/>
            <person name="Stajich J.E."/>
            <person name="Dunlap C."/>
            <person name="Arnold A.E."/>
            <person name="Porras-Alfaro A."/>
        </authorList>
    </citation>
    <scope>NUCLEOTIDE SEQUENCE [LARGE SCALE GENOMIC DNA]</scope>
    <source>
        <strain evidence="11 12">AZ0501</strain>
    </source>
</reference>
<organism evidence="11 12">
    <name type="scientific">Bifiguratus adelaidae</name>
    <dbReference type="NCBI Taxonomy" id="1938954"/>
    <lineage>
        <taxon>Eukaryota</taxon>
        <taxon>Fungi</taxon>
        <taxon>Fungi incertae sedis</taxon>
        <taxon>Mucoromycota</taxon>
        <taxon>Mucoromycotina</taxon>
        <taxon>Endogonomycetes</taxon>
        <taxon>Endogonales</taxon>
        <taxon>Endogonales incertae sedis</taxon>
        <taxon>Bifiguratus</taxon>
    </lineage>
</organism>
<dbReference type="SUPFAM" id="SSF54713">
    <property type="entry name" value="Elongation factor Ts (EF-Ts), dimerisation domain"/>
    <property type="match status" value="2"/>
</dbReference>
<evidence type="ECO:0000256" key="3">
    <source>
        <dbReference type="ARBA" id="ARBA00022692"/>
    </source>
</evidence>
<evidence type="ECO:0000256" key="8">
    <source>
        <dbReference type="HAMAP-Rule" id="MF_03135"/>
    </source>
</evidence>
<keyword evidence="4 8" id="KW-0251">Elongation factor</keyword>
<dbReference type="InterPro" id="IPR036402">
    <property type="entry name" value="EF-Ts_dimer_sf"/>
</dbReference>
<protein>
    <recommendedName>
        <fullName evidence="8">Elongation factor Ts, mitochondrial</fullName>
        <shortName evidence="8">EF-Ts</shortName>
        <shortName evidence="8">EF-TsMt</shortName>
    </recommendedName>
</protein>
<feature type="transmembrane region" description="Helical" evidence="9">
    <location>
        <begin position="422"/>
        <end position="443"/>
    </location>
</feature>
<dbReference type="InterPro" id="IPR009060">
    <property type="entry name" value="UBA-like_sf"/>
</dbReference>
<gene>
    <name evidence="8" type="primary">TSF1</name>
    <name evidence="11" type="ORF">BZG36_02050</name>
</gene>
<keyword evidence="7 9" id="KW-0472">Membrane</keyword>
<keyword evidence="5 8" id="KW-0648">Protein biosynthesis</keyword>
<evidence type="ECO:0000256" key="7">
    <source>
        <dbReference type="ARBA" id="ARBA00023136"/>
    </source>
</evidence>
<comment type="caution">
    <text evidence="11">The sequence shown here is derived from an EMBL/GenBank/DDBJ whole genome shotgun (WGS) entry which is preliminary data.</text>
</comment>
<dbReference type="EMBL" id="MVBO01000034">
    <property type="protein sequence ID" value="OZJ04603.1"/>
    <property type="molecule type" value="Genomic_DNA"/>
</dbReference>
<dbReference type="InterPro" id="IPR014039">
    <property type="entry name" value="Transl_elong_EFTs/EF1B_dimer"/>
</dbReference>
<feature type="domain" description="Translation elongation factor EFTs/EF1B dimerisation" evidence="10">
    <location>
        <begin position="91"/>
        <end position="256"/>
    </location>
</feature>
<dbReference type="SUPFAM" id="SSF46934">
    <property type="entry name" value="UBA-like"/>
    <property type="match status" value="1"/>
</dbReference>
<evidence type="ECO:0000256" key="4">
    <source>
        <dbReference type="ARBA" id="ARBA00022768"/>
    </source>
</evidence>
<dbReference type="PANTHER" id="PTHR11741:SF0">
    <property type="entry name" value="ELONGATION FACTOR TS, MITOCHONDRIAL"/>
    <property type="match status" value="1"/>
</dbReference>
<proteinExistence type="inferred from homology"/>
<dbReference type="OrthoDB" id="277235at2759"/>
<dbReference type="InterPro" id="IPR001816">
    <property type="entry name" value="Transl_elong_EFTs/EF1B"/>
</dbReference>
<dbReference type="GO" id="GO:0003746">
    <property type="term" value="F:translation elongation factor activity"/>
    <property type="evidence" value="ECO:0007669"/>
    <property type="project" value="UniProtKB-UniRule"/>
</dbReference>
<dbReference type="Gene3D" id="3.30.479.20">
    <property type="entry name" value="Elongation factor Ts, dimerisation domain"/>
    <property type="match status" value="2"/>
</dbReference>
<dbReference type="CDD" id="cd14275">
    <property type="entry name" value="UBA_EF-Ts"/>
    <property type="match status" value="1"/>
</dbReference>
<dbReference type="GO" id="GO:0070125">
    <property type="term" value="P:mitochondrial translational elongation"/>
    <property type="evidence" value="ECO:0007669"/>
    <property type="project" value="TreeGrafter"/>
</dbReference>
<feature type="transmembrane region" description="Helical" evidence="9">
    <location>
        <begin position="392"/>
        <end position="413"/>
    </location>
</feature>
<dbReference type="PANTHER" id="PTHR11741">
    <property type="entry name" value="ELONGATION FACTOR TS"/>
    <property type="match status" value="1"/>
</dbReference>
<name>A0A261Y1Y5_9FUNG</name>
<evidence type="ECO:0000256" key="1">
    <source>
        <dbReference type="ARBA" id="ARBA00004141"/>
    </source>
</evidence>
<dbReference type="GO" id="GO:0005739">
    <property type="term" value="C:mitochondrion"/>
    <property type="evidence" value="ECO:0007669"/>
    <property type="project" value="UniProtKB-SubCell"/>
</dbReference>
<sequence length="580" mass="62964">MPARAFSTVKPSIALLARLRKETEVSMTKAKEALSKNENDYDKALAWLHEDAQASGLKKAAKVAGRTAGEGLIGLTVLESLGKDRLGGSRAALVELNCETDFVSRNAIFKQLITQIASTSVILNDNRSSVVEALPVDQVLESPILPHPDSPATEGPLVGTVKEKIVETIGKLGENIALRRVSVIGGQTDAGMLLTPGYLHGGDEQTGKIGGVVALGVSASASSPTLALETLTKAKAFGRHLARQVVGFNPTSIDAEGDQNISGALLHQPFILDPNTTVGSAVAAFEKEQGLALRILGFQRWEAGEGIEKPEGDFADEVQRAVKVIFEVLRRNALMHKDNLKVDGNAGHKEDGAKIRKNIPLWICLTSTMKKISQSDEQMAASAITITPELDYSIDALSVFVFAVTLIGLIGVWKKNNRLMNLYFLIIVSFIGYQVISATLAYLTSTSWMQDNLDRLWGEAYEKDRNLIRDIQAEFQCRGYNDPTDRAATMSFFDEDEEVLPACAPVLLEALGSKFSALAMTMYSVRVVQLLAVLLVCGLFYALITQDEEEEGQDLELADDDEVVIPAPCRCQEQALNEKT</sequence>
<evidence type="ECO:0000256" key="9">
    <source>
        <dbReference type="SAM" id="Phobius"/>
    </source>
</evidence>
<dbReference type="Proteomes" id="UP000242875">
    <property type="component" value="Unassembled WGS sequence"/>
</dbReference>
<evidence type="ECO:0000256" key="6">
    <source>
        <dbReference type="ARBA" id="ARBA00022989"/>
    </source>
</evidence>
<dbReference type="GO" id="GO:0016020">
    <property type="term" value="C:membrane"/>
    <property type="evidence" value="ECO:0007669"/>
    <property type="project" value="UniProtKB-SubCell"/>
</dbReference>
<accession>A0A261Y1Y5</accession>
<keyword evidence="12" id="KW-1185">Reference proteome</keyword>
<dbReference type="Pfam" id="PF25025">
    <property type="entry name" value="EF-Ts_N"/>
    <property type="match status" value="1"/>
</dbReference>
<dbReference type="Gene3D" id="1.10.8.10">
    <property type="entry name" value="DNA helicase RuvA subunit, C-terminal domain"/>
    <property type="match status" value="1"/>
</dbReference>
<evidence type="ECO:0000259" key="10">
    <source>
        <dbReference type="Pfam" id="PF00889"/>
    </source>
</evidence>
<dbReference type="HAMAP" id="MF_00050">
    <property type="entry name" value="EF_Ts"/>
    <property type="match status" value="1"/>
</dbReference>
<keyword evidence="6 9" id="KW-1133">Transmembrane helix</keyword>
<dbReference type="InterPro" id="IPR018101">
    <property type="entry name" value="Transl_elong_Ts_CS"/>
</dbReference>
<evidence type="ECO:0000256" key="2">
    <source>
        <dbReference type="ARBA" id="ARBA00005532"/>
    </source>
</evidence>